<dbReference type="SUPFAM" id="SSF53474">
    <property type="entry name" value="alpha/beta-Hydrolases"/>
    <property type="match status" value="1"/>
</dbReference>
<dbReference type="EMBL" id="MU150258">
    <property type="protein sequence ID" value="KAF9463861.1"/>
    <property type="molecule type" value="Genomic_DNA"/>
</dbReference>
<evidence type="ECO:0000313" key="3">
    <source>
        <dbReference type="Proteomes" id="UP000807353"/>
    </source>
</evidence>
<dbReference type="OrthoDB" id="408373at2759"/>
<keyword evidence="3" id="KW-1185">Reference proteome</keyword>
<dbReference type="InterPro" id="IPR050228">
    <property type="entry name" value="Carboxylesterase_BioH"/>
</dbReference>
<evidence type="ECO:0000259" key="1">
    <source>
        <dbReference type="Pfam" id="PF00561"/>
    </source>
</evidence>
<organism evidence="2 3">
    <name type="scientific">Collybia nuda</name>
    <dbReference type="NCBI Taxonomy" id="64659"/>
    <lineage>
        <taxon>Eukaryota</taxon>
        <taxon>Fungi</taxon>
        <taxon>Dikarya</taxon>
        <taxon>Basidiomycota</taxon>
        <taxon>Agaricomycotina</taxon>
        <taxon>Agaricomycetes</taxon>
        <taxon>Agaricomycetidae</taxon>
        <taxon>Agaricales</taxon>
        <taxon>Tricholomatineae</taxon>
        <taxon>Clitocybaceae</taxon>
        <taxon>Collybia</taxon>
    </lineage>
</organism>
<dbReference type="Pfam" id="PF00561">
    <property type="entry name" value="Abhydrolase_1"/>
    <property type="match status" value="1"/>
</dbReference>
<evidence type="ECO:0000313" key="2">
    <source>
        <dbReference type="EMBL" id="KAF9463861.1"/>
    </source>
</evidence>
<protein>
    <submittedName>
        <fullName evidence="2">Alpha beta-hydrolase</fullName>
    </submittedName>
</protein>
<dbReference type="Proteomes" id="UP000807353">
    <property type="component" value="Unassembled WGS sequence"/>
</dbReference>
<dbReference type="PANTHER" id="PTHR43194">
    <property type="entry name" value="HYDROLASE ALPHA/BETA FOLD FAMILY"/>
    <property type="match status" value="1"/>
</dbReference>
<dbReference type="Gene3D" id="3.40.50.1820">
    <property type="entry name" value="alpha/beta hydrolase"/>
    <property type="match status" value="1"/>
</dbReference>
<reference evidence="2" key="1">
    <citation type="submission" date="2020-11" db="EMBL/GenBank/DDBJ databases">
        <authorList>
            <consortium name="DOE Joint Genome Institute"/>
            <person name="Ahrendt S."/>
            <person name="Riley R."/>
            <person name="Andreopoulos W."/>
            <person name="Labutti K."/>
            <person name="Pangilinan J."/>
            <person name="Ruiz-Duenas F.J."/>
            <person name="Barrasa J.M."/>
            <person name="Sanchez-Garcia M."/>
            <person name="Camarero S."/>
            <person name="Miyauchi S."/>
            <person name="Serrano A."/>
            <person name="Linde D."/>
            <person name="Babiker R."/>
            <person name="Drula E."/>
            <person name="Ayuso-Fernandez I."/>
            <person name="Pacheco R."/>
            <person name="Padilla G."/>
            <person name="Ferreira P."/>
            <person name="Barriuso J."/>
            <person name="Kellner H."/>
            <person name="Castanera R."/>
            <person name="Alfaro M."/>
            <person name="Ramirez L."/>
            <person name="Pisabarro A.G."/>
            <person name="Kuo A."/>
            <person name="Tritt A."/>
            <person name="Lipzen A."/>
            <person name="He G."/>
            <person name="Yan M."/>
            <person name="Ng V."/>
            <person name="Cullen D."/>
            <person name="Martin F."/>
            <person name="Rosso M.-N."/>
            <person name="Henrissat B."/>
            <person name="Hibbett D."/>
            <person name="Martinez A.T."/>
            <person name="Grigoriev I.V."/>
        </authorList>
    </citation>
    <scope>NUCLEOTIDE SEQUENCE</scope>
    <source>
        <strain evidence="2">CBS 247.69</strain>
    </source>
</reference>
<name>A0A9P5Y9P3_9AGAR</name>
<feature type="domain" description="AB hydrolase-1" evidence="1">
    <location>
        <begin position="33"/>
        <end position="272"/>
    </location>
</feature>
<dbReference type="InterPro" id="IPR000073">
    <property type="entry name" value="AB_hydrolase_1"/>
</dbReference>
<proteinExistence type="predicted"/>
<dbReference type="PANTHER" id="PTHR43194:SF2">
    <property type="entry name" value="PEROXISOMAL MEMBRANE PROTEIN LPX1"/>
    <property type="match status" value="1"/>
</dbReference>
<accession>A0A9P5Y9P3</accession>
<sequence>MLMSPNTNTTVKLPQSKDGVTIYAEAVGDSLKPSIVFLHGFALSSSVFDGLFKNAQLLEKFYLVRYDMRGHGRSGKPNTPAAHTSDLYAADFAVVSQAFSLTRPVFVGWSLGSAVITDICANLHPLPIAGAVALGGSPGISGEIVPTIASPILLSTLPQFNDNTDVSKALTARVEFVDALFNEPENVPASLKYRYLGETVVQTPDVSTSLSIRPQDPSKLFAAGAQGLPLQLLFGKRDKLVLGEGVLKLVQPHFKDLTLSFIDGGHALFDDNEKGLVEELSKFVLRVTARK</sequence>
<comment type="caution">
    <text evidence="2">The sequence shown here is derived from an EMBL/GenBank/DDBJ whole genome shotgun (WGS) entry which is preliminary data.</text>
</comment>
<gene>
    <name evidence="2" type="ORF">BDZ94DRAFT_1257633</name>
</gene>
<dbReference type="InterPro" id="IPR029058">
    <property type="entry name" value="AB_hydrolase_fold"/>
</dbReference>
<dbReference type="AlphaFoldDB" id="A0A9P5Y9P3"/>